<feature type="repeat" description="ANK" evidence="3">
    <location>
        <begin position="490"/>
        <end position="522"/>
    </location>
</feature>
<protein>
    <submittedName>
        <fullName evidence="5">Ankyrin repeat domain-containing protein 50</fullName>
    </submittedName>
</protein>
<dbReference type="Proteomes" id="UP001174909">
    <property type="component" value="Unassembled WGS sequence"/>
</dbReference>
<dbReference type="SUPFAM" id="SSF48403">
    <property type="entry name" value="Ankyrin repeat"/>
    <property type="match status" value="1"/>
</dbReference>
<reference evidence="5" key="1">
    <citation type="submission" date="2023-03" db="EMBL/GenBank/DDBJ databases">
        <authorList>
            <person name="Steffen K."/>
            <person name="Cardenas P."/>
        </authorList>
    </citation>
    <scope>NUCLEOTIDE SEQUENCE</scope>
</reference>
<feature type="repeat" description="ANK" evidence="3">
    <location>
        <begin position="424"/>
        <end position="456"/>
    </location>
</feature>
<feature type="domain" description="CARD" evidence="4">
    <location>
        <begin position="116"/>
        <end position="171"/>
    </location>
</feature>
<dbReference type="PANTHER" id="PTHR24188">
    <property type="entry name" value="ANKYRIN REPEAT PROTEIN"/>
    <property type="match status" value="1"/>
</dbReference>
<evidence type="ECO:0000313" key="6">
    <source>
        <dbReference type="Proteomes" id="UP001174909"/>
    </source>
</evidence>
<dbReference type="GO" id="GO:0042981">
    <property type="term" value="P:regulation of apoptotic process"/>
    <property type="evidence" value="ECO:0007669"/>
    <property type="project" value="InterPro"/>
</dbReference>
<feature type="repeat" description="ANK" evidence="3">
    <location>
        <begin position="624"/>
        <end position="656"/>
    </location>
</feature>
<dbReference type="InterPro" id="IPR002110">
    <property type="entry name" value="Ankyrin_rpt"/>
</dbReference>
<dbReference type="PROSITE" id="PS50088">
    <property type="entry name" value="ANK_REPEAT"/>
    <property type="match status" value="8"/>
</dbReference>
<dbReference type="PROSITE" id="PS50297">
    <property type="entry name" value="ANK_REP_REGION"/>
    <property type="match status" value="8"/>
</dbReference>
<comment type="caution">
    <text evidence="5">The sequence shown here is derived from an EMBL/GenBank/DDBJ whole genome shotgun (WGS) entry which is preliminary data.</text>
</comment>
<evidence type="ECO:0000259" key="4">
    <source>
        <dbReference type="PROSITE" id="PS50209"/>
    </source>
</evidence>
<keyword evidence="2 3" id="KW-0040">ANK repeat</keyword>
<feature type="repeat" description="ANK" evidence="3">
    <location>
        <begin position="358"/>
        <end position="390"/>
    </location>
</feature>
<feature type="repeat" description="ANK" evidence="3">
    <location>
        <begin position="391"/>
        <end position="423"/>
    </location>
</feature>
<keyword evidence="6" id="KW-1185">Reference proteome</keyword>
<dbReference type="Gene3D" id="1.25.40.20">
    <property type="entry name" value="Ankyrin repeat-containing domain"/>
    <property type="match status" value="3"/>
</dbReference>
<dbReference type="Gene3D" id="1.10.533.10">
    <property type="entry name" value="Death Domain, Fas"/>
    <property type="match status" value="1"/>
</dbReference>
<dbReference type="InterPro" id="IPR036770">
    <property type="entry name" value="Ankyrin_rpt-contain_sf"/>
</dbReference>
<dbReference type="InterPro" id="IPR001315">
    <property type="entry name" value="CARD"/>
</dbReference>
<keyword evidence="1" id="KW-0677">Repeat</keyword>
<dbReference type="Pfam" id="PF12796">
    <property type="entry name" value="Ank_2"/>
    <property type="match status" value="3"/>
</dbReference>
<dbReference type="Pfam" id="PF00619">
    <property type="entry name" value="CARD"/>
    <property type="match status" value="1"/>
</dbReference>
<evidence type="ECO:0000256" key="1">
    <source>
        <dbReference type="ARBA" id="ARBA00022737"/>
    </source>
</evidence>
<dbReference type="SMART" id="SM00248">
    <property type="entry name" value="ANK"/>
    <property type="match status" value="9"/>
</dbReference>
<dbReference type="CDD" id="cd01671">
    <property type="entry name" value="CARD"/>
    <property type="match status" value="1"/>
</dbReference>
<feature type="repeat" description="ANK" evidence="3">
    <location>
        <begin position="590"/>
        <end position="622"/>
    </location>
</feature>
<evidence type="ECO:0000256" key="2">
    <source>
        <dbReference type="ARBA" id="ARBA00023043"/>
    </source>
</evidence>
<dbReference type="InterPro" id="IPR011029">
    <property type="entry name" value="DEATH-like_dom_sf"/>
</dbReference>
<sequence>MSQKISTEGSPRWLASTTMDWRTATLEDVEKFRIQVCRELSLYDFSLNLVKVARGCVEVTWRVPRSLVTYIQNSVKPSSQSMMEHHVTTLTIDGFIVYDSSFAMQLEWKVIRLGLQAIDTNYSYLLEEMSPDEVVPHLVQRRLLTQPQGEEVWAKSSQLEKVHIIVDALREAKNIVVGMFPTFCMALATAGQLHVSARLRNKFQSLLKGEAVCHQQEEDEVMISGESSTQPSPPPPDSRLITAQLEGSTLTRAQYNTIHSLTSSLLCIPTGDLVYDGHTLIPSLFTGTTILLLKWSIFLSHYTAMAQEGIRKVCDNGTEIIIPHLNEIGLLNAAWDGDKESLDYALGAGVPVDCRIINGWSSLMAASQNGHVEVVDKLLQHGATVDLQKEDGWSSLMAASQYGHVKVVDMLLQHGARVDLQNKNGWSSLMAASQNGHVEVVDKLLQHGATVDLHDKNGWSSLMAASQNGHVEVVDKLLQHGATVDLQHSDGRSSLIVASQHGHVEVVEKLLQHGARVDLITKKYNDTALLLACQNNDLTTASVLLRAGAYPNGCNNRGQTPLLQAVRHKNLAMVRDLVQANADVNQMEQGGLSPLMMCCEQGDSEMAKLLLDSQANPNLQQSNTGYTALMFACKGGHLDTVKVLMEHGADPLIRNSAGVTALGVASPNEFPDVCNELNRWGQPDSTTDVEHPETSTPKEEVDEVVSRFQGQMLEEAPYDNREQEEVVEGKKVPKGDYKRYLEIRALGATLWRTGKRKVKAAIETLYSNLN</sequence>
<proteinExistence type="predicted"/>
<dbReference type="EMBL" id="CASHTH010003752">
    <property type="protein sequence ID" value="CAI8048816.1"/>
    <property type="molecule type" value="Genomic_DNA"/>
</dbReference>
<dbReference type="PROSITE" id="PS50209">
    <property type="entry name" value="CARD"/>
    <property type="match status" value="1"/>
</dbReference>
<organism evidence="5 6">
    <name type="scientific">Geodia barretti</name>
    <name type="common">Barrett's horny sponge</name>
    <dbReference type="NCBI Taxonomy" id="519541"/>
    <lineage>
        <taxon>Eukaryota</taxon>
        <taxon>Metazoa</taxon>
        <taxon>Porifera</taxon>
        <taxon>Demospongiae</taxon>
        <taxon>Heteroscleromorpha</taxon>
        <taxon>Tetractinellida</taxon>
        <taxon>Astrophorina</taxon>
        <taxon>Geodiidae</taxon>
        <taxon>Geodia</taxon>
    </lineage>
</organism>
<dbReference type="PANTHER" id="PTHR24188:SF29">
    <property type="entry name" value="GH09064P"/>
    <property type="match status" value="1"/>
</dbReference>
<accession>A0AA35TL02</accession>
<dbReference type="Pfam" id="PF13637">
    <property type="entry name" value="Ank_4"/>
    <property type="match status" value="1"/>
</dbReference>
<feature type="repeat" description="ANK" evidence="3">
    <location>
        <begin position="457"/>
        <end position="489"/>
    </location>
</feature>
<evidence type="ECO:0000313" key="5">
    <source>
        <dbReference type="EMBL" id="CAI8048816.1"/>
    </source>
</evidence>
<feature type="repeat" description="ANK" evidence="3">
    <location>
        <begin position="557"/>
        <end position="589"/>
    </location>
</feature>
<gene>
    <name evidence="5" type="ORF">GBAR_LOCUS26919</name>
</gene>
<name>A0AA35TL02_GEOBA</name>
<dbReference type="AlphaFoldDB" id="A0AA35TL02"/>
<evidence type="ECO:0000256" key="3">
    <source>
        <dbReference type="PROSITE-ProRule" id="PRU00023"/>
    </source>
</evidence>
<dbReference type="SUPFAM" id="SSF47986">
    <property type="entry name" value="DEATH domain"/>
    <property type="match status" value="1"/>
</dbReference>